<dbReference type="Proteomes" id="UP000198762">
    <property type="component" value="Unassembled WGS sequence"/>
</dbReference>
<comment type="similarity">
    <text evidence="2">Belongs to the nitroreductase family.</text>
</comment>
<comment type="cofactor">
    <cofactor evidence="1">
        <name>FMN</name>
        <dbReference type="ChEBI" id="CHEBI:58210"/>
    </cofactor>
</comment>
<protein>
    <submittedName>
        <fullName evidence="7">Nitroreductase</fullName>
    </submittedName>
</protein>
<evidence type="ECO:0000256" key="4">
    <source>
        <dbReference type="ARBA" id="ARBA00022643"/>
    </source>
</evidence>
<dbReference type="GO" id="GO:0016491">
    <property type="term" value="F:oxidoreductase activity"/>
    <property type="evidence" value="ECO:0007669"/>
    <property type="project" value="UniProtKB-KW"/>
</dbReference>
<accession>A0A1I0AAP2</accession>
<dbReference type="InterPro" id="IPR029479">
    <property type="entry name" value="Nitroreductase"/>
</dbReference>
<keyword evidence="8" id="KW-1185">Reference proteome</keyword>
<evidence type="ECO:0000313" key="7">
    <source>
        <dbReference type="EMBL" id="SES91227.1"/>
    </source>
</evidence>
<dbReference type="AlphaFoldDB" id="A0A1I0AAP2"/>
<dbReference type="Pfam" id="PF00881">
    <property type="entry name" value="Nitroreductase"/>
    <property type="match status" value="1"/>
</dbReference>
<reference evidence="8" key="1">
    <citation type="submission" date="2016-10" db="EMBL/GenBank/DDBJ databases">
        <authorList>
            <person name="Varghese N."/>
            <person name="Submissions S."/>
        </authorList>
    </citation>
    <scope>NUCLEOTIDE SEQUENCE [LARGE SCALE GENOMIC DNA]</scope>
    <source>
        <strain evidence="8">CGMCC 1.6489</strain>
    </source>
</reference>
<evidence type="ECO:0000256" key="3">
    <source>
        <dbReference type="ARBA" id="ARBA00022630"/>
    </source>
</evidence>
<name>A0A1I0AAP2_9GAMM</name>
<dbReference type="Gene3D" id="3.40.109.10">
    <property type="entry name" value="NADH Oxidase"/>
    <property type="match status" value="1"/>
</dbReference>
<dbReference type="STRING" id="430453.SAMN04487962_102286"/>
<dbReference type="InterPro" id="IPR000415">
    <property type="entry name" value="Nitroreductase-like"/>
</dbReference>
<keyword evidence="3" id="KW-0285">Flavoprotein</keyword>
<dbReference type="SUPFAM" id="SSF55469">
    <property type="entry name" value="FMN-dependent nitroreductase-like"/>
    <property type="match status" value="1"/>
</dbReference>
<organism evidence="7 8">
    <name type="scientific">Marinobacter segnicrescens</name>
    <dbReference type="NCBI Taxonomy" id="430453"/>
    <lineage>
        <taxon>Bacteria</taxon>
        <taxon>Pseudomonadati</taxon>
        <taxon>Pseudomonadota</taxon>
        <taxon>Gammaproteobacteria</taxon>
        <taxon>Pseudomonadales</taxon>
        <taxon>Marinobacteraceae</taxon>
        <taxon>Marinobacter</taxon>
    </lineage>
</organism>
<dbReference type="OrthoDB" id="9802510at2"/>
<feature type="domain" description="Nitroreductase" evidence="6">
    <location>
        <begin position="14"/>
        <end position="202"/>
    </location>
</feature>
<evidence type="ECO:0000256" key="2">
    <source>
        <dbReference type="ARBA" id="ARBA00007118"/>
    </source>
</evidence>
<dbReference type="RefSeq" id="WP_091848959.1">
    <property type="nucleotide sequence ID" value="NZ_FOHZ01000002.1"/>
</dbReference>
<evidence type="ECO:0000256" key="1">
    <source>
        <dbReference type="ARBA" id="ARBA00001917"/>
    </source>
</evidence>
<dbReference type="EMBL" id="FOHZ01000002">
    <property type="protein sequence ID" value="SES91227.1"/>
    <property type="molecule type" value="Genomic_DNA"/>
</dbReference>
<evidence type="ECO:0000313" key="8">
    <source>
        <dbReference type="Proteomes" id="UP000198762"/>
    </source>
</evidence>
<evidence type="ECO:0000256" key="5">
    <source>
        <dbReference type="ARBA" id="ARBA00023002"/>
    </source>
</evidence>
<gene>
    <name evidence="7" type="ORF">SAMN04487962_102286</name>
</gene>
<dbReference type="CDD" id="cd02136">
    <property type="entry name" value="PnbA_NfnB-like"/>
    <property type="match status" value="1"/>
</dbReference>
<keyword evidence="5" id="KW-0560">Oxidoreductase</keyword>
<sequence length="228" mass="25968">MRSKASTVSEAVDTRMSVRGFTDQPVDGAVIRRVLEKAARSPSGGNLQPWQLYVVGGDDLRAFKEIMATRVKEAPTGEDPEYSVYPPSLKSPYRDYRFQVGEDMYGLLGIPRDDKAGRMGWFARNYQFFNAPLALFCYVDRQMGPPQWSDLGMFLQTVMLLLREEGLDSCAQECWSLYHRSLQDFLNPPDDLMLFTGMSIGYMDEEDPVNELRTRRAALEDFASFRGI</sequence>
<dbReference type="PANTHER" id="PTHR43673">
    <property type="entry name" value="NAD(P)H NITROREDUCTASE YDGI-RELATED"/>
    <property type="match status" value="1"/>
</dbReference>
<keyword evidence="4" id="KW-0288">FMN</keyword>
<evidence type="ECO:0000259" key="6">
    <source>
        <dbReference type="Pfam" id="PF00881"/>
    </source>
</evidence>
<proteinExistence type="inferred from homology"/>
<dbReference type="PANTHER" id="PTHR43673:SF2">
    <property type="entry name" value="NITROREDUCTASE"/>
    <property type="match status" value="1"/>
</dbReference>